<evidence type="ECO:0000313" key="2">
    <source>
        <dbReference type="EMBL" id="MFC5506209.1"/>
    </source>
</evidence>
<reference evidence="3" key="1">
    <citation type="journal article" date="2019" name="Int. J. Syst. Evol. Microbiol.">
        <title>The Global Catalogue of Microorganisms (GCM) 10K type strain sequencing project: providing services to taxonomists for standard genome sequencing and annotation.</title>
        <authorList>
            <consortium name="The Broad Institute Genomics Platform"/>
            <consortium name="The Broad Institute Genome Sequencing Center for Infectious Disease"/>
            <person name="Wu L."/>
            <person name="Ma J."/>
        </authorList>
    </citation>
    <scope>NUCLEOTIDE SEQUENCE [LARGE SCALE GENOMIC DNA]</scope>
    <source>
        <strain evidence="3">CCUG 43117</strain>
    </source>
</reference>
<accession>A0ABW0P339</accession>
<organism evidence="2 3">
    <name type="scientific">Bosea massiliensis</name>
    <dbReference type="NCBI Taxonomy" id="151419"/>
    <lineage>
        <taxon>Bacteria</taxon>
        <taxon>Pseudomonadati</taxon>
        <taxon>Pseudomonadota</taxon>
        <taxon>Alphaproteobacteria</taxon>
        <taxon>Hyphomicrobiales</taxon>
        <taxon>Boseaceae</taxon>
        <taxon>Bosea</taxon>
    </lineage>
</organism>
<sequence>MIHNEANIEKLSDRLVLILRERAASAEKPEEFSTVAAPLIQDAKPRAAERFGIFNPREIKGLFSDTMATLVAAKISKPSVIKSIPDKVVQDGRDRGVLNGLERHKIALHKAEMRKEGHSRASATPGIAASAGDGAFA</sequence>
<keyword evidence="3" id="KW-1185">Reference proteome</keyword>
<comment type="caution">
    <text evidence="2">The sequence shown here is derived from an EMBL/GenBank/DDBJ whole genome shotgun (WGS) entry which is preliminary data.</text>
</comment>
<dbReference type="EMBL" id="JBHSLU010000037">
    <property type="protein sequence ID" value="MFC5506209.1"/>
    <property type="molecule type" value="Genomic_DNA"/>
</dbReference>
<dbReference type="RefSeq" id="WP_156451679.1">
    <property type="nucleotide sequence ID" value="NZ_JBHSLU010000037.1"/>
</dbReference>
<evidence type="ECO:0000313" key="3">
    <source>
        <dbReference type="Proteomes" id="UP001596060"/>
    </source>
</evidence>
<protein>
    <recommendedName>
        <fullName evidence="4">Chorismate mutase</fullName>
    </recommendedName>
</protein>
<evidence type="ECO:0000256" key="1">
    <source>
        <dbReference type="SAM" id="MobiDB-lite"/>
    </source>
</evidence>
<feature type="region of interest" description="Disordered" evidence="1">
    <location>
        <begin position="112"/>
        <end position="137"/>
    </location>
</feature>
<evidence type="ECO:0008006" key="4">
    <source>
        <dbReference type="Google" id="ProtNLM"/>
    </source>
</evidence>
<proteinExistence type="predicted"/>
<gene>
    <name evidence="2" type="ORF">ACFPN9_13175</name>
</gene>
<name>A0ABW0P339_9HYPH</name>
<dbReference type="Proteomes" id="UP001596060">
    <property type="component" value="Unassembled WGS sequence"/>
</dbReference>